<dbReference type="EMBL" id="JAVREL010000027">
    <property type="protein sequence ID" value="MDT0347081.1"/>
    <property type="molecule type" value="Genomic_DNA"/>
</dbReference>
<proteinExistence type="predicted"/>
<gene>
    <name evidence="1" type="ORF">RM590_31530</name>
</gene>
<accession>A0ABU2MZK3</accession>
<evidence type="ECO:0000313" key="2">
    <source>
        <dbReference type="Proteomes" id="UP001183246"/>
    </source>
</evidence>
<keyword evidence="2" id="KW-1185">Reference proteome</keyword>
<protein>
    <submittedName>
        <fullName evidence="1">Uncharacterized protein</fullName>
    </submittedName>
</protein>
<dbReference type="RefSeq" id="WP_311708206.1">
    <property type="nucleotide sequence ID" value="NZ_JAVREL010000027.1"/>
</dbReference>
<comment type="caution">
    <text evidence="1">The sequence shown here is derived from an EMBL/GenBank/DDBJ whole genome shotgun (WGS) entry which is preliminary data.</text>
</comment>
<reference evidence="2" key="1">
    <citation type="submission" date="2023-07" db="EMBL/GenBank/DDBJ databases">
        <title>30 novel species of actinomycetes from the DSMZ collection.</title>
        <authorList>
            <person name="Nouioui I."/>
        </authorList>
    </citation>
    <scope>NUCLEOTIDE SEQUENCE [LARGE SCALE GENOMIC DNA]</scope>
    <source>
        <strain evidence="2">DSM 44938</strain>
    </source>
</reference>
<sequence length="154" mass="16869">MPVFEVKAQVGIGSWGDWLSPRLVKSVLHDFVRHPAQRDVDVHENGRRSAVAAFATAAMPRRPVASVFGLDDDNRQSLLAIGEAKWRETMGIPHLDRLRHICDVLTHQGRHGAEAARLLCFSDTGSAEGLRSEADTSPDMALIFPADLYSPTGT</sequence>
<name>A0ABU2MZK3_9ACTN</name>
<evidence type="ECO:0000313" key="1">
    <source>
        <dbReference type="EMBL" id="MDT0347081.1"/>
    </source>
</evidence>
<dbReference type="Proteomes" id="UP001183246">
    <property type="component" value="Unassembled WGS sequence"/>
</dbReference>
<organism evidence="1 2">
    <name type="scientific">Streptomyces litchfieldiae</name>
    <dbReference type="NCBI Taxonomy" id="3075543"/>
    <lineage>
        <taxon>Bacteria</taxon>
        <taxon>Bacillati</taxon>
        <taxon>Actinomycetota</taxon>
        <taxon>Actinomycetes</taxon>
        <taxon>Kitasatosporales</taxon>
        <taxon>Streptomycetaceae</taxon>
        <taxon>Streptomyces</taxon>
    </lineage>
</organism>